<keyword evidence="2" id="KW-1185">Reference proteome</keyword>
<name>A0AAV4NXU4_CAEEX</name>
<evidence type="ECO:0000313" key="1">
    <source>
        <dbReference type="EMBL" id="GIX88454.1"/>
    </source>
</evidence>
<dbReference type="AlphaFoldDB" id="A0AAV4NXU4"/>
<accession>A0AAV4NXU4</accession>
<proteinExistence type="predicted"/>
<reference evidence="1 2" key="1">
    <citation type="submission" date="2021-06" db="EMBL/GenBank/DDBJ databases">
        <title>Caerostris extrusa draft genome.</title>
        <authorList>
            <person name="Kono N."/>
            <person name="Arakawa K."/>
        </authorList>
    </citation>
    <scope>NUCLEOTIDE SEQUENCE [LARGE SCALE GENOMIC DNA]</scope>
</reference>
<protein>
    <submittedName>
        <fullName evidence="1">Uncharacterized protein</fullName>
    </submittedName>
</protein>
<evidence type="ECO:0000313" key="2">
    <source>
        <dbReference type="Proteomes" id="UP001054945"/>
    </source>
</evidence>
<organism evidence="1 2">
    <name type="scientific">Caerostris extrusa</name>
    <name type="common">Bark spider</name>
    <name type="synonym">Caerostris bankana</name>
    <dbReference type="NCBI Taxonomy" id="172846"/>
    <lineage>
        <taxon>Eukaryota</taxon>
        <taxon>Metazoa</taxon>
        <taxon>Ecdysozoa</taxon>
        <taxon>Arthropoda</taxon>
        <taxon>Chelicerata</taxon>
        <taxon>Arachnida</taxon>
        <taxon>Araneae</taxon>
        <taxon>Araneomorphae</taxon>
        <taxon>Entelegynae</taxon>
        <taxon>Araneoidea</taxon>
        <taxon>Araneidae</taxon>
        <taxon>Caerostris</taxon>
    </lineage>
</organism>
<comment type="caution">
    <text evidence="1">The sequence shown here is derived from an EMBL/GenBank/DDBJ whole genome shotgun (WGS) entry which is preliminary data.</text>
</comment>
<dbReference type="Proteomes" id="UP001054945">
    <property type="component" value="Unassembled WGS sequence"/>
</dbReference>
<sequence length="84" mass="9502">MKGGGRGQIVSSPPTPKLQLIIFGNVEWNVISCLMQDRRTIGDSLNFRKGCFERAVILGRIRKEIGTFGRRVDCKEFLPKRPLV</sequence>
<gene>
    <name evidence="1" type="ORF">CEXT_515301</name>
</gene>
<dbReference type="EMBL" id="BPLR01021323">
    <property type="protein sequence ID" value="GIX88454.1"/>
    <property type="molecule type" value="Genomic_DNA"/>
</dbReference>